<evidence type="ECO:0000313" key="4">
    <source>
        <dbReference type="Proteomes" id="UP000319809"/>
    </source>
</evidence>
<proteinExistence type="predicted"/>
<dbReference type="InterPro" id="IPR000014">
    <property type="entry name" value="PAS"/>
</dbReference>
<dbReference type="RefSeq" id="WP_140234267.1">
    <property type="nucleotide sequence ID" value="NZ_CP041036.1"/>
</dbReference>
<feature type="domain" description="GGDEF" evidence="2">
    <location>
        <begin position="340"/>
        <end position="474"/>
    </location>
</feature>
<dbReference type="PANTHER" id="PTHR44757:SF2">
    <property type="entry name" value="BIOFILM ARCHITECTURE MAINTENANCE PROTEIN MBAA"/>
    <property type="match status" value="1"/>
</dbReference>
<dbReference type="PROSITE" id="PS50883">
    <property type="entry name" value="EAL"/>
    <property type="match status" value="1"/>
</dbReference>
<dbReference type="KEGG" id="spol:FH971_10545"/>
<dbReference type="SUPFAM" id="SSF55785">
    <property type="entry name" value="PYP-like sensor domain (PAS domain)"/>
    <property type="match status" value="1"/>
</dbReference>
<dbReference type="NCBIfam" id="TIGR00229">
    <property type="entry name" value="sensory_box"/>
    <property type="match status" value="1"/>
</dbReference>
<dbReference type="Pfam" id="PF00563">
    <property type="entry name" value="EAL"/>
    <property type="match status" value="1"/>
</dbReference>
<dbReference type="CDD" id="cd01948">
    <property type="entry name" value="EAL"/>
    <property type="match status" value="1"/>
</dbReference>
<sequence>MNRQDQQHLLELIVNSNAKQQGDFTKTSEFVCQLLLEYFAASFVSVWTLGNNTANDGLVVNDNSIVDGSCVCEHTLVASQIADQLVHVSNLRTTAIEPQYFDELRSHRYILSNGNSQINLIHTFSEYYQHHNIVTSVDIAIRINGHIESVLSIENCEEINWLDSDIQFAIQCADQLALALATRYSYDSNEQIYLLRNATEQSDHVVMLINTDSRIIEYVNSAHEKMTGLPRISVEYNNVISLDLFKDTPQRLDLLINKLHNNETVKGDLKLERIDGSEYWLNYHITPFVTEQGKRYALVSSFDNSAEFLHKAELERLAWHCSLTGLHNRSHFIPMLERAKEGTLILIDLLGFKRFNDTHGHDNGDSLLVEIARRLKHFAVAANAIDVARIGSDEFAVLLPPIELETDTELMVSKLYLNLAAPSIISREKIEPKPAIAVVDIKSVVGLFSPLSCADITLQHAKKRNDVHYQLFNEKLLDTFTINAEIERDLHHAISGREFELYYQPLMDLQNNQYIGAEALIRWHHPKKGVLYPGTFIDIAEKNGVINQIGEWVLETACKQLNLWQHKNVNITMHVNVAPKQFFSGNLYEQVWRLVTRYRIKPKTLILEITETELMGDIRYAIKLCHELAELGVGLAIDDFGTGYSSMKYLKQFPISKLKIDRSFIMDISSSHESREIVSAIIAMAKALNISLTAEGVETKEQEEFLTMSACHHAQGFLYSPAIRVNDFALFINAHETKRLHHA</sequence>
<organism evidence="3 4">
    <name type="scientific">Shewanella polaris</name>
    <dbReference type="NCBI Taxonomy" id="2588449"/>
    <lineage>
        <taxon>Bacteria</taxon>
        <taxon>Pseudomonadati</taxon>
        <taxon>Pseudomonadota</taxon>
        <taxon>Gammaproteobacteria</taxon>
        <taxon>Alteromonadales</taxon>
        <taxon>Shewanellaceae</taxon>
        <taxon>Shewanella</taxon>
    </lineage>
</organism>
<dbReference type="SMART" id="SM00267">
    <property type="entry name" value="GGDEF"/>
    <property type="match status" value="1"/>
</dbReference>
<dbReference type="PROSITE" id="PS50887">
    <property type="entry name" value="GGDEF"/>
    <property type="match status" value="1"/>
</dbReference>
<dbReference type="AlphaFoldDB" id="A0A4Y5YFC1"/>
<name>A0A4Y5YFC1_9GAMM</name>
<keyword evidence="4" id="KW-1185">Reference proteome</keyword>
<dbReference type="InterPro" id="IPR000160">
    <property type="entry name" value="GGDEF_dom"/>
</dbReference>
<feature type="domain" description="EAL" evidence="1">
    <location>
        <begin position="483"/>
        <end position="736"/>
    </location>
</feature>
<dbReference type="SMART" id="SM00052">
    <property type="entry name" value="EAL"/>
    <property type="match status" value="1"/>
</dbReference>
<dbReference type="InterPro" id="IPR035965">
    <property type="entry name" value="PAS-like_dom_sf"/>
</dbReference>
<dbReference type="Gene3D" id="3.30.70.270">
    <property type="match status" value="1"/>
</dbReference>
<evidence type="ECO:0000313" key="3">
    <source>
        <dbReference type="EMBL" id="QDE31375.1"/>
    </source>
</evidence>
<dbReference type="SUPFAM" id="SSF141868">
    <property type="entry name" value="EAL domain-like"/>
    <property type="match status" value="1"/>
</dbReference>
<dbReference type="InterPro" id="IPR003018">
    <property type="entry name" value="GAF"/>
</dbReference>
<dbReference type="InterPro" id="IPR052155">
    <property type="entry name" value="Biofilm_reg_signaling"/>
</dbReference>
<dbReference type="NCBIfam" id="TIGR00254">
    <property type="entry name" value="GGDEF"/>
    <property type="match status" value="1"/>
</dbReference>
<protein>
    <submittedName>
        <fullName evidence="3">EAL domain-containing protein</fullName>
    </submittedName>
</protein>
<dbReference type="EMBL" id="CP041036">
    <property type="protein sequence ID" value="QDE31375.1"/>
    <property type="molecule type" value="Genomic_DNA"/>
</dbReference>
<dbReference type="Gene3D" id="3.30.450.20">
    <property type="entry name" value="PAS domain"/>
    <property type="match status" value="1"/>
</dbReference>
<dbReference type="SUPFAM" id="SSF55781">
    <property type="entry name" value="GAF domain-like"/>
    <property type="match status" value="1"/>
</dbReference>
<dbReference type="CDD" id="cd01949">
    <property type="entry name" value="GGDEF"/>
    <property type="match status" value="1"/>
</dbReference>
<dbReference type="InterPro" id="IPR035919">
    <property type="entry name" value="EAL_sf"/>
</dbReference>
<dbReference type="InterPro" id="IPR029016">
    <property type="entry name" value="GAF-like_dom_sf"/>
</dbReference>
<evidence type="ECO:0000259" key="1">
    <source>
        <dbReference type="PROSITE" id="PS50883"/>
    </source>
</evidence>
<dbReference type="Gene3D" id="3.30.450.40">
    <property type="match status" value="1"/>
</dbReference>
<dbReference type="SUPFAM" id="SSF55073">
    <property type="entry name" value="Nucleotide cyclase"/>
    <property type="match status" value="1"/>
</dbReference>
<dbReference type="Pfam" id="PF13426">
    <property type="entry name" value="PAS_9"/>
    <property type="match status" value="1"/>
</dbReference>
<dbReference type="InterPro" id="IPR001633">
    <property type="entry name" value="EAL_dom"/>
</dbReference>
<gene>
    <name evidence="3" type="ORF">FH971_10545</name>
</gene>
<dbReference type="Gene3D" id="3.20.20.450">
    <property type="entry name" value="EAL domain"/>
    <property type="match status" value="1"/>
</dbReference>
<dbReference type="InterPro" id="IPR043128">
    <property type="entry name" value="Rev_trsase/Diguanyl_cyclase"/>
</dbReference>
<dbReference type="Pfam" id="PF01590">
    <property type="entry name" value="GAF"/>
    <property type="match status" value="1"/>
</dbReference>
<dbReference type="InterPro" id="IPR029787">
    <property type="entry name" value="Nucleotide_cyclase"/>
</dbReference>
<reference evidence="3 4" key="1">
    <citation type="submission" date="2019-06" db="EMBL/GenBank/DDBJ databases">
        <title>The genome of Shewanella sp. SM1901.</title>
        <authorList>
            <person name="Cha Q."/>
        </authorList>
    </citation>
    <scope>NUCLEOTIDE SEQUENCE [LARGE SCALE GENOMIC DNA]</scope>
    <source>
        <strain evidence="3 4">SM1901</strain>
    </source>
</reference>
<dbReference type="PANTHER" id="PTHR44757">
    <property type="entry name" value="DIGUANYLATE CYCLASE DGCP"/>
    <property type="match status" value="1"/>
</dbReference>
<evidence type="ECO:0000259" key="2">
    <source>
        <dbReference type="PROSITE" id="PS50887"/>
    </source>
</evidence>
<accession>A0A4Y5YFC1</accession>
<dbReference type="Pfam" id="PF00990">
    <property type="entry name" value="GGDEF"/>
    <property type="match status" value="1"/>
</dbReference>
<dbReference type="Proteomes" id="UP000319809">
    <property type="component" value="Chromosome"/>
</dbReference>